<dbReference type="NCBIfam" id="NF009710">
    <property type="entry name" value="PRK13239.1"/>
    <property type="match status" value="1"/>
</dbReference>
<evidence type="ECO:0000256" key="8">
    <source>
        <dbReference type="ARBA" id="ARBA00025326"/>
    </source>
</evidence>
<dbReference type="SUPFAM" id="SSF46785">
    <property type="entry name" value="Winged helix' DNA-binding domain"/>
    <property type="match status" value="1"/>
</dbReference>
<feature type="domain" description="Alkylmercury lyase helix-turn-helix" evidence="10">
    <location>
        <begin position="8"/>
        <end position="78"/>
    </location>
</feature>
<dbReference type="EMBL" id="CP065715">
    <property type="protein sequence ID" value="QPT11273.1"/>
    <property type="molecule type" value="Genomic_DNA"/>
</dbReference>
<protein>
    <recommendedName>
        <fullName evidence="4">Alkylmercury lyase</fullName>
        <ecNumber evidence="3">4.99.1.2</ecNumber>
    </recommendedName>
    <alternativeName>
        <fullName evidence="9">Organomercurial lyase</fullName>
    </alternativeName>
</protein>
<sequence>MQVSLVMQELADRLLPGEEGKESAQLFRVLLCELAAGRPVSRERLAELIHWPANEVAAALERAIGVEYDGAGCIVGYGLTLRETPHAFEVGGRRLYTWCALDALMFPSLIGETARVVSSCAVTGAPIRLTVTPDGIRNLDPASATVSLILPDDSRDIRSAFCCQVLFFVSASAAESWIGTRKHAIAVSVEEAFGLGQELSRRSLLR</sequence>
<dbReference type="EC" id="4.99.1.2" evidence="3"/>
<dbReference type="Pfam" id="PF03243">
    <property type="entry name" value="MerB"/>
    <property type="match status" value="1"/>
</dbReference>
<proteinExistence type="inferred from homology"/>
<dbReference type="Gene3D" id="3.30.450.410">
    <property type="match status" value="1"/>
</dbReference>
<evidence type="ECO:0000256" key="7">
    <source>
        <dbReference type="ARBA" id="ARBA00023239"/>
    </source>
</evidence>
<dbReference type="GO" id="GO:0018836">
    <property type="term" value="F:alkylmercury lyase activity"/>
    <property type="evidence" value="ECO:0007669"/>
    <property type="project" value="UniProtKB-EC"/>
</dbReference>
<comment type="function">
    <text evidence="8">Cleaves the carbon-mercury bond of organomercurials such as phenylmercuric acetate. One product is Hg(2+), which is subsequently detoxified by the mercuric reductase.</text>
</comment>
<dbReference type="PIRSF" id="PIRSF001458">
    <property type="entry name" value="MerB"/>
    <property type="match status" value="1"/>
</dbReference>
<evidence type="ECO:0000256" key="3">
    <source>
        <dbReference type="ARBA" id="ARBA00013237"/>
    </source>
</evidence>
<dbReference type="NCBIfam" id="NF033555">
    <property type="entry name" value="lyase_MerB"/>
    <property type="match status" value="1"/>
</dbReference>
<keyword evidence="7 11" id="KW-0456">Lyase</keyword>
<accession>A0A7T3AEQ3</accession>
<evidence type="ECO:0000256" key="6">
    <source>
        <dbReference type="ARBA" id="ARBA00022914"/>
    </source>
</evidence>
<evidence type="ECO:0000256" key="1">
    <source>
        <dbReference type="ARBA" id="ARBA00000165"/>
    </source>
</evidence>
<comment type="similarity">
    <text evidence="2">Belongs to the MerB family.</text>
</comment>
<organism evidence="11 12">
    <name type="scientific">Sphingomonas paucimobilis</name>
    <name type="common">Pseudomonas paucimobilis</name>
    <dbReference type="NCBI Taxonomy" id="13689"/>
    <lineage>
        <taxon>Bacteria</taxon>
        <taxon>Pseudomonadati</taxon>
        <taxon>Pseudomonadota</taxon>
        <taxon>Alphaproteobacteria</taxon>
        <taxon>Sphingomonadales</taxon>
        <taxon>Sphingomonadaceae</taxon>
        <taxon>Sphingomonas</taxon>
    </lineage>
</organism>
<evidence type="ECO:0000256" key="5">
    <source>
        <dbReference type="ARBA" id="ARBA00022466"/>
    </source>
</evidence>
<evidence type="ECO:0000259" key="10">
    <source>
        <dbReference type="Pfam" id="PF12324"/>
    </source>
</evidence>
<reference evidence="11 12" key="1">
    <citation type="submission" date="2020-12" db="EMBL/GenBank/DDBJ databases">
        <title>FDA dAtabase for Regulatory Grade micrObial Sequences (FDA-ARGOS): Supporting development and validation of Infectious Disease Dx tests.</title>
        <authorList>
            <person name="Sproer C."/>
            <person name="Gronow S."/>
            <person name="Severitt S."/>
            <person name="Schroder I."/>
            <person name="Tallon L."/>
            <person name="Sadzewicz L."/>
            <person name="Zhao X."/>
            <person name="Boylan J."/>
            <person name="Ott S."/>
            <person name="Bowen H."/>
            <person name="Vavikolanu K."/>
            <person name="Mehta A."/>
            <person name="Aluvathingal J."/>
            <person name="Nadendla S."/>
            <person name="Lowell S."/>
            <person name="Myers T."/>
            <person name="Yan Y."/>
            <person name="Sichtig H."/>
        </authorList>
    </citation>
    <scope>NUCLEOTIDE SEQUENCE [LARGE SCALE GENOMIC DNA]</scope>
    <source>
        <strain evidence="11 12">FDAARGOS_881</strain>
        <plasmid evidence="11 12">unnamed2</plasmid>
    </source>
</reference>
<gene>
    <name evidence="11" type="primary">merB</name>
    <name evidence="11" type="ORF">I6G38_21295</name>
</gene>
<dbReference type="InterPro" id="IPR053717">
    <property type="entry name" value="MerB_lyase_sf"/>
</dbReference>
<evidence type="ECO:0000256" key="2">
    <source>
        <dbReference type="ARBA" id="ARBA00009443"/>
    </source>
</evidence>
<keyword evidence="6" id="KW-0476">Mercury</keyword>
<dbReference type="GO" id="GO:0046689">
    <property type="term" value="P:response to mercury ion"/>
    <property type="evidence" value="ECO:0007669"/>
    <property type="project" value="UniProtKB-KW"/>
</dbReference>
<dbReference type="InterPro" id="IPR036390">
    <property type="entry name" value="WH_DNA-bd_sf"/>
</dbReference>
<dbReference type="InterPro" id="IPR004927">
    <property type="entry name" value="MerB"/>
</dbReference>
<dbReference type="PRINTS" id="PR01699">
    <property type="entry name" value="ORGNOHGLYASE"/>
</dbReference>
<dbReference type="Pfam" id="PF12324">
    <property type="entry name" value="HTH_15"/>
    <property type="match status" value="1"/>
</dbReference>
<keyword evidence="11" id="KW-0614">Plasmid</keyword>
<evidence type="ECO:0000313" key="11">
    <source>
        <dbReference type="EMBL" id="QPT11273.1"/>
    </source>
</evidence>
<dbReference type="Proteomes" id="UP000594836">
    <property type="component" value="Plasmid unnamed2"/>
</dbReference>
<name>A0A7T3AEQ3_SPHPI</name>
<dbReference type="AlphaFoldDB" id="A0A7T3AEQ3"/>
<evidence type="ECO:0000256" key="9">
    <source>
        <dbReference type="ARBA" id="ARBA00031271"/>
    </source>
</evidence>
<dbReference type="SUPFAM" id="SSF160387">
    <property type="entry name" value="NosL/MerB-like"/>
    <property type="match status" value="1"/>
</dbReference>
<geneLocation type="plasmid" evidence="11 12">
    <name>unnamed2</name>
</geneLocation>
<keyword evidence="5" id="KW-0475">Mercuric resistance</keyword>
<evidence type="ECO:0000313" key="12">
    <source>
        <dbReference type="Proteomes" id="UP000594836"/>
    </source>
</evidence>
<dbReference type="InterPro" id="IPR024259">
    <property type="entry name" value="MerB_HTH_dom"/>
</dbReference>
<evidence type="ECO:0000256" key="4">
    <source>
        <dbReference type="ARBA" id="ARBA00018180"/>
    </source>
</evidence>
<comment type="catalytic activity">
    <reaction evidence="1">
        <text>an alkylmercury + H(+) = an alkane + Hg(2+)</text>
        <dbReference type="Rhea" id="RHEA:18777"/>
        <dbReference type="ChEBI" id="CHEBI:15378"/>
        <dbReference type="ChEBI" id="CHEBI:16793"/>
        <dbReference type="ChEBI" id="CHEBI:18310"/>
        <dbReference type="ChEBI" id="CHEBI:83725"/>
        <dbReference type="EC" id="4.99.1.2"/>
    </reaction>
</comment>